<dbReference type="InterPro" id="IPR003029">
    <property type="entry name" value="S1_domain"/>
</dbReference>
<dbReference type="EMBL" id="AP024849">
    <property type="protein sequence ID" value="BCZ48032.1"/>
    <property type="molecule type" value="Genomic_DNA"/>
</dbReference>
<evidence type="ECO:0000256" key="4">
    <source>
        <dbReference type="ARBA" id="ARBA00022884"/>
    </source>
</evidence>
<dbReference type="Pfam" id="PF13184">
    <property type="entry name" value="KH_NusA_1st"/>
    <property type="match status" value="1"/>
</dbReference>
<dbReference type="Pfam" id="PF08529">
    <property type="entry name" value="NusA_N"/>
    <property type="match status" value="1"/>
</dbReference>
<dbReference type="InterPro" id="IPR013735">
    <property type="entry name" value="TF_NusA_N"/>
</dbReference>
<dbReference type="SUPFAM" id="SSF50249">
    <property type="entry name" value="Nucleic acid-binding proteins"/>
    <property type="match status" value="1"/>
</dbReference>
<proteinExistence type="inferred from homology"/>
<dbReference type="PANTHER" id="PTHR22648:SF0">
    <property type="entry name" value="TRANSCRIPTION TERMINATION_ANTITERMINATION PROTEIN NUSA"/>
    <property type="match status" value="1"/>
</dbReference>
<name>A0ABN6J5I4_9CLOT</name>
<dbReference type="InterPro" id="IPR004087">
    <property type="entry name" value="KH_dom"/>
</dbReference>
<dbReference type="Gene3D" id="2.40.50.140">
    <property type="entry name" value="Nucleic acid-binding proteins"/>
    <property type="match status" value="1"/>
</dbReference>
<comment type="subcellular location">
    <subcellularLocation>
        <location evidence="7">Cytoplasm</location>
    </subcellularLocation>
</comment>
<feature type="domain" description="K Homology" evidence="10">
    <location>
        <begin position="233"/>
        <end position="305"/>
    </location>
</feature>
<comment type="subunit">
    <text evidence="7">Monomer. Binds directly to the core enzyme of the DNA-dependent RNA polymerase and to nascent RNA.</text>
</comment>
<dbReference type="InterPro" id="IPR030842">
    <property type="entry name" value="TF_NusA_bacterial"/>
</dbReference>
<dbReference type="InterPro" id="IPR058582">
    <property type="entry name" value="KH_NusA_2nd"/>
</dbReference>
<sequence length="397" mass="44802">MNEEFVGALKELIKEKGISEELLFTTIQDAMVAAYKKNYANANTNAQNVKVNMDRETGEIHVYAQKTVVDEVYDDVTEISLEDAKELSPRNEVDDIINIEVTPKNFGRVAAQLAKQVVTQRIKEAERNIIYDEYKEKEFDIITGIILRKDKGIVFVNLGKLEGIIGPNEQIPNEEYNFNERLKLYIVEVKNGTKGPQIHVSRTHPGLVKRLFELEVPEIFEGVVEIKNISREAGSRSKIAVYSNNEEVDPMGACVGPKGARVQSIVNELKNEKIDIIKWSKKPEEFIANSLSPAKVLEVVVNEDNKTCKVVVDDNQLSLAIGKEGQNVRLAAKLTNWKIDIKNKTQKDAQDAEEERILNTEVEIENENTTDLSELEISDDIEVDDSNEDASIEKIEE</sequence>
<evidence type="ECO:0000259" key="9">
    <source>
        <dbReference type="SMART" id="SM00316"/>
    </source>
</evidence>
<evidence type="ECO:0000256" key="5">
    <source>
        <dbReference type="ARBA" id="ARBA00023015"/>
    </source>
</evidence>
<dbReference type="Gene3D" id="3.30.1480.10">
    <property type="entry name" value="NusA, N-terminal domain"/>
    <property type="match status" value="1"/>
</dbReference>
<evidence type="ECO:0000313" key="12">
    <source>
        <dbReference type="Proteomes" id="UP000824633"/>
    </source>
</evidence>
<dbReference type="InterPro" id="IPR010213">
    <property type="entry name" value="TF_NusA"/>
</dbReference>
<dbReference type="InterPro" id="IPR036555">
    <property type="entry name" value="NusA_N_sf"/>
</dbReference>
<feature type="compositionally biased region" description="Acidic residues" evidence="8">
    <location>
        <begin position="362"/>
        <end position="390"/>
    </location>
</feature>
<accession>A0ABN6J5I4</accession>
<comment type="similarity">
    <text evidence="7">Belongs to the NusA family.</text>
</comment>
<feature type="domain" description="S1 motif" evidence="9">
    <location>
        <begin position="137"/>
        <end position="203"/>
    </location>
</feature>
<dbReference type="Pfam" id="PF26594">
    <property type="entry name" value="KH_NusA_2nd"/>
    <property type="match status" value="1"/>
</dbReference>
<evidence type="ECO:0000256" key="8">
    <source>
        <dbReference type="SAM" id="MobiDB-lite"/>
    </source>
</evidence>
<reference evidence="12" key="1">
    <citation type="submission" date="2021-07" db="EMBL/GenBank/DDBJ databases">
        <title>Complete genome sequencing of a Clostridium isolate.</title>
        <authorList>
            <person name="Ueki A."/>
            <person name="Tonouchi A."/>
        </authorList>
    </citation>
    <scope>NUCLEOTIDE SEQUENCE [LARGE SCALE GENOMIC DNA]</scope>
    <source>
        <strain evidence="12">C5S11</strain>
    </source>
</reference>
<dbReference type="PANTHER" id="PTHR22648">
    <property type="entry name" value="TRANSCRIPTION TERMINATION FACTOR NUSA"/>
    <property type="match status" value="1"/>
</dbReference>
<dbReference type="SMART" id="SM00316">
    <property type="entry name" value="S1"/>
    <property type="match status" value="1"/>
</dbReference>
<keyword evidence="3 7" id="KW-0889">Transcription antitermination</keyword>
<keyword evidence="6 7" id="KW-0804">Transcription</keyword>
<keyword evidence="5 7" id="KW-0805">Transcription regulation</keyword>
<evidence type="ECO:0000256" key="6">
    <source>
        <dbReference type="ARBA" id="ARBA00023163"/>
    </source>
</evidence>
<dbReference type="SMART" id="SM00322">
    <property type="entry name" value="KH"/>
    <property type="match status" value="2"/>
</dbReference>
<keyword evidence="4 7" id="KW-0694">RNA-binding</keyword>
<dbReference type="HAMAP" id="MF_00945_B">
    <property type="entry name" value="NusA_B"/>
    <property type="match status" value="1"/>
</dbReference>
<dbReference type="InterPro" id="IPR025249">
    <property type="entry name" value="TF_NusA_KH_1st"/>
</dbReference>
<dbReference type="Pfam" id="PF00575">
    <property type="entry name" value="S1"/>
    <property type="match status" value="1"/>
</dbReference>
<dbReference type="CDD" id="cd02134">
    <property type="entry name" value="KH-II_NusA_rpt1"/>
    <property type="match status" value="1"/>
</dbReference>
<feature type="region of interest" description="Disordered" evidence="8">
    <location>
        <begin position="361"/>
        <end position="397"/>
    </location>
</feature>
<dbReference type="SUPFAM" id="SSF69705">
    <property type="entry name" value="Transcription factor NusA, N-terminal domain"/>
    <property type="match status" value="1"/>
</dbReference>
<gene>
    <name evidence="7 11" type="primary">nusA</name>
    <name evidence="11" type="ORF">psyc5s11_40990</name>
</gene>
<dbReference type="PROSITE" id="PS50084">
    <property type="entry name" value="KH_TYPE_1"/>
    <property type="match status" value="1"/>
</dbReference>
<evidence type="ECO:0000313" key="11">
    <source>
        <dbReference type="EMBL" id="BCZ48032.1"/>
    </source>
</evidence>
<keyword evidence="1 7" id="KW-0806">Transcription termination</keyword>
<organism evidence="11 12">
    <name type="scientific">Clostridium gelidum</name>
    <dbReference type="NCBI Taxonomy" id="704125"/>
    <lineage>
        <taxon>Bacteria</taxon>
        <taxon>Bacillati</taxon>
        <taxon>Bacillota</taxon>
        <taxon>Clostridia</taxon>
        <taxon>Eubacteriales</taxon>
        <taxon>Clostridiaceae</taxon>
        <taxon>Clostridium</taxon>
    </lineage>
</organism>
<evidence type="ECO:0000259" key="10">
    <source>
        <dbReference type="SMART" id="SM00322"/>
    </source>
</evidence>
<keyword evidence="12" id="KW-1185">Reference proteome</keyword>
<dbReference type="NCBIfam" id="TIGR01953">
    <property type="entry name" value="NusA"/>
    <property type="match status" value="1"/>
</dbReference>
<keyword evidence="2 7" id="KW-0963">Cytoplasm</keyword>
<dbReference type="CDD" id="cd22529">
    <property type="entry name" value="KH-II_NusA_rpt2"/>
    <property type="match status" value="1"/>
</dbReference>
<evidence type="ECO:0000256" key="3">
    <source>
        <dbReference type="ARBA" id="ARBA00022814"/>
    </source>
</evidence>
<dbReference type="InterPro" id="IPR009019">
    <property type="entry name" value="KH_sf_prok-type"/>
</dbReference>
<evidence type="ECO:0000256" key="2">
    <source>
        <dbReference type="ARBA" id="ARBA00022490"/>
    </source>
</evidence>
<dbReference type="SUPFAM" id="SSF54814">
    <property type="entry name" value="Prokaryotic type KH domain (KH-domain type II)"/>
    <property type="match status" value="2"/>
</dbReference>
<dbReference type="InterPro" id="IPR015946">
    <property type="entry name" value="KH_dom-like_a/b"/>
</dbReference>
<comment type="function">
    <text evidence="7">Participates in both transcription termination and antitermination.</text>
</comment>
<dbReference type="InterPro" id="IPR012340">
    <property type="entry name" value="NA-bd_OB-fold"/>
</dbReference>
<dbReference type="RefSeq" id="WP_224034330.1">
    <property type="nucleotide sequence ID" value="NZ_AP024849.1"/>
</dbReference>
<evidence type="ECO:0000256" key="7">
    <source>
        <dbReference type="HAMAP-Rule" id="MF_00945"/>
    </source>
</evidence>
<evidence type="ECO:0000256" key="1">
    <source>
        <dbReference type="ARBA" id="ARBA00022472"/>
    </source>
</evidence>
<dbReference type="Gene3D" id="3.30.300.20">
    <property type="match status" value="2"/>
</dbReference>
<dbReference type="CDD" id="cd04455">
    <property type="entry name" value="S1_NusA"/>
    <property type="match status" value="1"/>
</dbReference>
<protein>
    <recommendedName>
        <fullName evidence="7">Transcription termination/antitermination protein NusA</fullName>
    </recommendedName>
</protein>
<dbReference type="Proteomes" id="UP000824633">
    <property type="component" value="Chromosome"/>
</dbReference>
<feature type="domain" description="K Homology" evidence="10">
    <location>
        <begin position="306"/>
        <end position="361"/>
    </location>
</feature>